<dbReference type="PANTHER" id="PTHR23028:SF125">
    <property type="entry name" value="ACYLTRANSFERASE"/>
    <property type="match status" value="1"/>
</dbReference>
<feature type="transmembrane region" description="Helical" evidence="1">
    <location>
        <begin position="407"/>
        <end position="426"/>
    </location>
</feature>
<keyword evidence="4" id="KW-1185">Reference proteome</keyword>
<comment type="caution">
    <text evidence="3">The sequence shown here is derived from an EMBL/GenBank/DDBJ whole genome shotgun (WGS) entry which is preliminary data.</text>
</comment>
<protein>
    <recommendedName>
        <fullName evidence="2">Acyltransferase 3 domain-containing protein</fullName>
    </recommendedName>
</protein>
<dbReference type="eggNOG" id="ENOG502SHP9">
    <property type="taxonomic scope" value="Eukaryota"/>
</dbReference>
<feature type="domain" description="Acyltransferase 3" evidence="2">
    <location>
        <begin position="68"/>
        <end position="427"/>
    </location>
</feature>
<dbReference type="AlphaFoldDB" id="R4X9C0"/>
<dbReference type="GO" id="GO:0016747">
    <property type="term" value="F:acyltransferase activity, transferring groups other than amino-acyl groups"/>
    <property type="evidence" value="ECO:0007669"/>
    <property type="project" value="InterPro"/>
</dbReference>
<dbReference type="Proteomes" id="UP000013776">
    <property type="component" value="Unassembled WGS sequence"/>
</dbReference>
<feature type="transmembrane region" description="Helical" evidence="1">
    <location>
        <begin position="166"/>
        <end position="184"/>
    </location>
</feature>
<dbReference type="Pfam" id="PF01757">
    <property type="entry name" value="Acyl_transf_3"/>
    <property type="match status" value="1"/>
</dbReference>
<feature type="transmembrane region" description="Helical" evidence="1">
    <location>
        <begin position="363"/>
        <end position="387"/>
    </location>
</feature>
<keyword evidence="1" id="KW-0472">Membrane</keyword>
<dbReference type="EMBL" id="CAHR02000077">
    <property type="protein sequence ID" value="CCG82290.1"/>
    <property type="molecule type" value="Genomic_DNA"/>
</dbReference>
<feature type="transmembrane region" description="Helical" evidence="1">
    <location>
        <begin position="321"/>
        <end position="343"/>
    </location>
</feature>
<evidence type="ECO:0000256" key="1">
    <source>
        <dbReference type="SAM" id="Phobius"/>
    </source>
</evidence>
<name>R4X9C0_TAPDE</name>
<gene>
    <name evidence="3" type="ORF">TAPDE_002181</name>
</gene>
<feature type="transmembrane region" description="Helical" evidence="1">
    <location>
        <begin position="113"/>
        <end position="136"/>
    </location>
</feature>
<reference evidence="3 4" key="1">
    <citation type="journal article" date="2013" name="MBio">
        <title>Genome sequencing of the plant pathogen Taphrina deformans, the causal agent of peach leaf curl.</title>
        <authorList>
            <person name="Cisse O.H."/>
            <person name="Almeida J.M.G.C.F."/>
            <person name="Fonseca A."/>
            <person name="Kumar A.A."/>
            <person name="Salojaervi J."/>
            <person name="Overmyer K."/>
            <person name="Hauser P.M."/>
            <person name="Pagni M."/>
        </authorList>
    </citation>
    <scope>NUCLEOTIDE SEQUENCE [LARGE SCALE GENOMIC DNA]</scope>
    <source>
        <strain evidence="4">PYCC 5710 / ATCC 11124 / CBS 356.35 / IMI 108563 / JCM 9778 / NBRC 8474</strain>
    </source>
</reference>
<accession>R4X9C0</accession>
<evidence type="ECO:0000313" key="3">
    <source>
        <dbReference type="EMBL" id="CCG82290.1"/>
    </source>
</evidence>
<dbReference type="STRING" id="1097556.R4X9C0"/>
<feature type="transmembrane region" description="Helical" evidence="1">
    <location>
        <begin position="241"/>
        <end position="260"/>
    </location>
</feature>
<sequence length="499" mass="56445">MGSDYQRLTKAFDAADTEVPGISRTDFELESAPNTQPTTYASRLRWLLLPEFLRGSNETRPKLRNTSYLDGIRGLAAVIVYLAHNLLSANSIFTPLEVAFGYQGKNRYLINLPFLRLLFTGSHVAVPIFFVISGYVQARKPVQQLHNKQEISGTLASAIFRRPFRLYTPVIGSTLSFAILWHLLGITPAFNHHEPNLVAELKYYAKSLWYWTYIFRSKHRGYFADHLQTQNAWLDYNGHTWTIRVELQGSIVVCLFLLFLSKAKPKARISITSAAALYFLVQGNCYVSTFLAGSVIAELDLLSTSPRDFLIAHNFPFRTPIFLVMLCLGCYLGAPPAMGLLYMSSEMMSEQPGWHYISRLVPWIYYDVIHFLVSIASVFIIVPIMALPQLRWPFESGPMQYLGRISFALYLVHGPVLETLGLWMYAMVGKTLVQPDVPASPWQDFLPVPKVGPSGFDLPFIVANLVIFPVTLCAAEICMRLFDKTSVVIARRAYELITE</sequence>
<evidence type="ECO:0000259" key="2">
    <source>
        <dbReference type="Pfam" id="PF01757"/>
    </source>
</evidence>
<organism evidence="3 4">
    <name type="scientific">Taphrina deformans (strain PYCC 5710 / ATCC 11124 / CBS 356.35 / IMI 108563 / JCM 9778 / NBRC 8474)</name>
    <name type="common">Peach leaf curl fungus</name>
    <name type="synonym">Lalaria deformans</name>
    <dbReference type="NCBI Taxonomy" id="1097556"/>
    <lineage>
        <taxon>Eukaryota</taxon>
        <taxon>Fungi</taxon>
        <taxon>Dikarya</taxon>
        <taxon>Ascomycota</taxon>
        <taxon>Taphrinomycotina</taxon>
        <taxon>Taphrinomycetes</taxon>
        <taxon>Taphrinales</taxon>
        <taxon>Taphrinaceae</taxon>
        <taxon>Taphrina</taxon>
    </lineage>
</organism>
<dbReference type="InterPro" id="IPR002656">
    <property type="entry name" value="Acyl_transf_3_dom"/>
</dbReference>
<dbReference type="OrthoDB" id="5405781at2759"/>
<feature type="transmembrane region" description="Helical" evidence="1">
    <location>
        <begin position="72"/>
        <end position="93"/>
    </location>
</feature>
<dbReference type="InterPro" id="IPR050879">
    <property type="entry name" value="Acyltransferase_3"/>
</dbReference>
<dbReference type="PANTHER" id="PTHR23028">
    <property type="entry name" value="ACETYLTRANSFERASE"/>
    <property type="match status" value="1"/>
</dbReference>
<evidence type="ECO:0000313" key="4">
    <source>
        <dbReference type="Proteomes" id="UP000013776"/>
    </source>
</evidence>
<keyword evidence="1" id="KW-0812">Transmembrane</keyword>
<keyword evidence="1" id="KW-1133">Transmembrane helix</keyword>
<dbReference type="VEuPathDB" id="FungiDB:TAPDE_002181"/>
<proteinExistence type="predicted"/>
<feature type="transmembrane region" description="Helical" evidence="1">
    <location>
        <begin position="460"/>
        <end position="482"/>
    </location>
</feature>